<feature type="domain" description="N-acetyltransferase" evidence="7">
    <location>
        <begin position="45"/>
        <end position="144"/>
    </location>
</feature>
<dbReference type="EMBL" id="JAGIOE010000001">
    <property type="protein sequence ID" value="MBP2373120.1"/>
    <property type="molecule type" value="Genomic_DNA"/>
</dbReference>
<evidence type="ECO:0000256" key="1">
    <source>
        <dbReference type="ARBA" id="ARBA00022491"/>
    </source>
</evidence>
<dbReference type="InterPro" id="IPR000182">
    <property type="entry name" value="GNAT_dom"/>
</dbReference>
<comment type="caution">
    <text evidence="8">The sequence shown here is derived from an EMBL/GenBank/DDBJ whole genome shotgun (WGS) entry which is preliminary data.</text>
</comment>
<protein>
    <submittedName>
        <fullName evidence="8">GNAT superfamily N-acetyltransferase</fullName>
    </submittedName>
</protein>
<name>A0ABS4WAB9_9MICC</name>
<keyword evidence="1" id="KW-0678">Repressor</keyword>
<dbReference type="CDD" id="cd04301">
    <property type="entry name" value="NAT_SF"/>
    <property type="match status" value="1"/>
</dbReference>
<dbReference type="SUPFAM" id="SSF55729">
    <property type="entry name" value="Acyl-CoA N-acyltransferases (Nat)"/>
    <property type="match status" value="1"/>
</dbReference>
<accession>A0ABS4WAB9</accession>
<comment type="catalytic activity">
    <reaction evidence="5">
        <text>glycyl-tRNA(Gly) + acetyl-CoA = N-acetylglycyl-tRNA(Gly) + CoA + H(+)</text>
        <dbReference type="Rhea" id="RHEA:81867"/>
        <dbReference type="Rhea" id="RHEA-COMP:9683"/>
        <dbReference type="Rhea" id="RHEA-COMP:19766"/>
        <dbReference type="ChEBI" id="CHEBI:15378"/>
        <dbReference type="ChEBI" id="CHEBI:57287"/>
        <dbReference type="ChEBI" id="CHEBI:57288"/>
        <dbReference type="ChEBI" id="CHEBI:78522"/>
        <dbReference type="ChEBI" id="CHEBI:232036"/>
    </reaction>
</comment>
<feature type="region of interest" description="Disordered" evidence="6">
    <location>
        <begin position="1"/>
        <end position="25"/>
    </location>
</feature>
<dbReference type="Gene3D" id="3.40.630.30">
    <property type="match status" value="1"/>
</dbReference>
<keyword evidence="3" id="KW-0808">Transferase</keyword>
<evidence type="ECO:0000256" key="3">
    <source>
        <dbReference type="ARBA" id="ARBA00022679"/>
    </source>
</evidence>
<organism evidence="8 9">
    <name type="scientific">Paeniglutamicibacter psychrophenolicus</name>
    <dbReference type="NCBI Taxonomy" id="257454"/>
    <lineage>
        <taxon>Bacteria</taxon>
        <taxon>Bacillati</taxon>
        <taxon>Actinomycetota</taxon>
        <taxon>Actinomycetes</taxon>
        <taxon>Micrococcales</taxon>
        <taxon>Micrococcaceae</taxon>
        <taxon>Paeniglutamicibacter</taxon>
    </lineage>
</organism>
<dbReference type="PANTHER" id="PTHR36449">
    <property type="entry name" value="ACETYLTRANSFERASE-RELATED"/>
    <property type="match status" value="1"/>
</dbReference>
<evidence type="ECO:0000256" key="2">
    <source>
        <dbReference type="ARBA" id="ARBA00022649"/>
    </source>
</evidence>
<dbReference type="RefSeq" id="WP_209906342.1">
    <property type="nucleotide sequence ID" value="NZ_BAAAMI010000019.1"/>
</dbReference>
<evidence type="ECO:0000256" key="5">
    <source>
        <dbReference type="ARBA" id="ARBA00049880"/>
    </source>
</evidence>
<dbReference type="InterPro" id="IPR016181">
    <property type="entry name" value="Acyl_CoA_acyltransferase"/>
</dbReference>
<evidence type="ECO:0000313" key="9">
    <source>
        <dbReference type="Proteomes" id="UP000766570"/>
    </source>
</evidence>
<reference evidence="8 9" key="1">
    <citation type="submission" date="2021-03" db="EMBL/GenBank/DDBJ databases">
        <title>Sequencing the genomes of 1000 actinobacteria strains.</title>
        <authorList>
            <person name="Klenk H.-P."/>
        </authorList>
    </citation>
    <scope>NUCLEOTIDE SEQUENCE [LARGE SCALE GENOMIC DNA]</scope>
    <source>
        <strain evidence="8 9">DSM 15454</strain>
    </source>
</reference>
<keyword evidence="2" id="KW-1277">Toxin-antitoxin system</keyword>
<gene>
    <name evidence="8" type="ORF">JOF46_001032</name>
</gene>
<dbReference type="PANTHER" id="PTHR36449:SF1">
    <property type="entry name" value="ACETYLTRANSFERASE"/>
    <property type="match status" value="1"/>
</dbReference>
<keyword evidence="4" id="KW-0012">Acyltransferase</keyword>
<dbReference type="Pfam" id="PF13508">
    <property type="entry name" value="Acetyltransf_7"/>
    <property type="match status" value="1"/>
</dbReference>
<evidence type="ECO:0000313" key="8">
    <source>
        <dbReference type="EMBL" id="MBP2373120.1"/>
    </source>
</evidence>
<keyword evidence="9" id="KW-1185">Reference proteome</keyword>
<evidence type="ECO:0000256" key="6">
    <source>
        <dbReference type="SAM" id="MobiDB-lite"/>
    </source>
</evidence>
<evidence type="ECO:0000256" key="4">
    <source>
        <dbReference type="ARBA" id="ARBA00023315"/>
    </source>
</evidence>
<dbReference type="Proteomes" id="UP000766570">
    <property type="component" value="Unassembled WGS sequence"/>
</dbReference>
<proteinExistence type="predicted"/>
<sequence>MEQAEFQVPRRLKEDDDRTSFSSGAPELDSWFQRFALENQRANRAVTYVATDGQSVIGYYSIVVSAVEKSEAPAKFGKPSDPRLIPCILLARLAVSQQHQGLGLGAGLFKDALERSAVLSEAVAAQAMLIHARDQVAKAFYENLAECFELPDNPLHLMIPMKWIRSSFLP</sequence>
<evidence type="ECO:0000259" key="7">
    <source>
        <dbReference type="Pfam" id="PF13508"/>
    </source>
</evidence>